<sequence>MVAMCCPSELTRTLLPSARANQPVEIPKGGPASRERCAVCILLEYQTHYVRALPITFAHHREAVATAPAEERSTTDLPRRHRSEEGRYRDGVQPPHTPGATPRPSRSPDEEPHPEASTSGSSMRQHYGAESSGPGTDA</sequence>
<feature type="region of interest" description="Disordered" evidence="1">
    <location>
        <begin position="64"/>
        <end position="138"/>
    </location>
</feature>
<comment type="caution">
    <text evidence="2">The sequence shown here is derived from an EMBL/GenBank/DDBJ whole genome shotgun (WGS) entry which is preliminary data.</text>
</comment>
<organism evidence="2 3">
    <name type="scientific">Iphiclides podalirius</name>
    <name type="common">scarce swallowtail</name>
    <dbReference type="NCBI Taxonomy" id="110791"/>
    <lineage>
        <taxon>Eukaryota</taxon>
        <taxon>Metazoa</taxon>
        <taxon>Ecdysozoa</taxon>
        <taxon>Arthropoda</taxon>
        <taxon>Hexapoda</taxon>
        <taxon>Insecta</taxon>
        <taxon>Pterygota</taxon>
        <taxon>Neoptera</taxon>
        <taxon>Endopterygota</taxon>
        <taxon>Lepidoptera</taxon>
        <taxon>Glossata</taxon>
        <taxon>Ditrysia</taxon>
        <taxon>Papilionoidea</taxon>
        <taxon>Papilionidae</taxon>
        <taxon>Papilioninae</taxon>
        <taxon>Iphiclides</taxon>
    </lineage>
</organism>
<dbReference type="EMBL" id="CAKOGK010000001">
    <property type="protein sequence ID" value="CAH2078809.1"/>
    <property type="molecule type" value="Genomic_DNA"/>
</dbReference>
<accession>A0ABN8J8F6</accession>
<evidence type="ECO:0000313" key="2">
    <source>
        <dbReference type="EMBL" id="CAH2078809.1"/>
    </source>
</evidence>
<evidence type="ECO:0000313" key="3">
    <source>
        <dbReference type="Proteomes" id="UP000837857"/>
    </source>
</evidence>
<feature type="compositionally biased region" description="Basic and acidic residues" evidence="1">
    <location>
        <begin position="64"/>
        <end position="90"/>
    </location>
</feature>
<gene>
    <name evidence="2" type="ORF">IPOD504_LOCUS17663</name>
</gene>
<feature type="non-terminal residue" evidence="2">
    <location>
        <position position="138"/>
    </location>
</feature>
<keyword evidence="3" id="KW-1185">Reference proteome</keyword>
<dbReference type="Proteomes" id="UP000837857">
    <property type="component" value="Unassembled WGS sequence"/>
</dbReference>
<reference evidence="2" key="1">
    <citation type="submission" date="2022-03" db="EMBL/GenBank/DDBJ databases">
        <authorList>
            <person name="Martin H S."/>
        </authorList>
    </citation>
    <scope>NUCLEOTIDE SEQUENCE [LARGE SCALE GENOMIC DNA]</scope>
</reference>
<name>A0ABN8J8F6_9NEOP</name>
<evidence type="ECO:0000256" key="1">
    <source>
        <dbReference type="SAM" id="MobiDB-lite"/>
    </source>
</evidence>
<proteinExistence type="predicted"/>
<protein>
    <submittedName>
        <fullName evidence="2">Uncharacterized protein</fullName>
    </submittedName>
</protein>